<name>A0ABY4GEA3_9BACT</name>
<dbReference type="Gene3D" id="3.40.50.140">
    <property type="match status" value="1"/>
</dbReference>
<keyword evidence="1" id="KW-0614">Plasmid</keyword>
<dbReference type="RefSeq" id="WP_245126836.1">
    <property type="nucleotide sequence ID" value="NZ_CP095064.1"/>
</dbReference>
<reference evidence="1" key="1">
    <citation type="submission" date="2022-04" db="EMBL/GenBank/DDBJ databases">
        <title>Hymenobacter sp. isolated from the air.</title>
        <authorList>
            <person name="Won M."/>
            <person name="Lee C.-M."/>
            <person name="Woen H.-Y."/>
            <person name="Kwon S.-W."/>
        </authorList>
    </citation>
    <scope>NUCLEOTIDE SEQUENCE</scope>
    <source>
        <strain evidence="1">5420S-77</strain>
        <plasmid evidence="1">unnamed3</plasmid>
    </source>
</reference>
<evidence type="ECO:0000313" key="1">
    <source>
        <dbReference type="EMBL" id="UOQ69082.1"/>
    </source>
</evidence>
<keyword evidence="2" id="KW-1185">Reference proteome</keyword>
<dbReference type="Proteomes" id="UP000830401">
    <property type="component" value="Plasmid unnamed3"/>
</dbReference>
<proteinExistence type="predicted"/>
<accession>A0ABY4GEA3</accession>
<dbReference type="EMBL" id="CP095064">
    <property type="protein sequence ID" value="UOQ69082.1"/>
    <property type="molecule type" value="Genomic_DNA"/>
</dbReference>
<dbReference type="InterPro" id="IPR023405">
    <property type="entry name" value="Topo_IA_core_domain"/>
</dbReference>
<geneLocation type="plasmid" evidence="1 2">
    <name>unnamed3</name>
</geneLocation>
<gene>
    <name evidence="1" type="ORF">MUN86_26635</name>
</gene>
<organism evidence="1 2">
    <name type="scientific">Hymenobacter volaticus</name>
    <dbReference type="NCBI Taxonomy" id="2932254"/>
    <lineage>
        <taxon>Bacteria</taxon>
        <taxon>Pseudomonadati</taxon>
        <taxon>Bacteroidota</taxon>
        <taxon>Cytophagia</taxon>
        <taxon>Cytophagales</taxon>
        <taxon>Hymenobacteraceae</taxon>
        <taxon>Hymenobacter</taxon>
    </lineage>
</organism>
<evidence type="ECO:0000313" key="2">
    <source>
        <dbReference type="Proteomes" id="UP000830401"/>
    </source>
</evidence>
<sequence length="82" mass="8899">MGPDDQVAASVGHIRNLPVGGDDMGIDREHGHALKYVVSDDNKSVVANLRRLAKAGIQRMYRGSARVRAQIRVKAGLSDLTF</sequence>
<protein>
    <submittedName>
        <fullName evidence="1">Uncharacterized protein</fullName>
    </submittedName>
</protein>
<dbReference type="SUPFAM" id="SSF56712">
    <property type="entry name" value="Prokaryotic type I DNA topoisomerase"/>
    <property type="match status" value="1"/>
</dbReference>